<dbReference type="EMBL" id="JACSQR010000025">
    <property type="protein sequence ID" value="MBD7948157.1"/>
    <property type="molecule type" value="Genomic_DNA"/>
</dbReference>
<evidence type="ECO:0000313" key="2">
    <source>
        <dbReference type="EMBL" id="MBD7948157.1"/>
    </source>
</evidence>
<organism evidence="2 3">
    <name type="scientific">Psychrobacter communis</name>
    <dbReference type="NCBI Taxonomy" id="2762238"/>
    <lineage>
        <taxon>Bacteria</taxon>
        <taxon>Pseudomonadati</taxon>
        <taxon>Pseudomonadota</taxon>
        <taxon>Gammaproteobacteria</taxon>
        <taxon>Moraxellales</taxon>
        <taxon>Moraxellaceae</taxon>
        <taxon>Psychrobacter</taxon>
    </lineage>
</organism>
<dbReference type="Proteomes" id="UP000606724">
    <property type="component" value="Unassembled WGS sequence"/>
</dbReference>
<evidence type="ECO:0000313" key="3">
    <source>
        <dbReference type="Proteomes" id="UP000606724"/>
    </source>
</evidence>
<protein>
    <submittedName>
        <fullName evidence="2">Uncharacterized protein</fullName>
    </submittedName>
</protein>
<reference evidence="2 3" key="1">
    <citation type="submission" date="2020-08" db="EMBL/GenBank/DDBJ databases">
        <title>A Genomic Blueprint of the Chicken Gut Microbiome.</title>
        <authorList>
            <person name="Gilroy R."/>
            <person name="Ravi A."/>
            <person name="Getino M."/>
            <person name="Pursley I."/>
            <person name="Horton D.L."/>
            <person name="Alikhan N.-F."/>
            <person name="Baker D."/>
            <person name="Gharbi K."/>
            <person name="Hall N."/>
            <person name="Watson M."/>
            <person name="Adriaenssens E.M."/>
            <person name="Foster-Nyarko E."/>
            <person name="Jarju S."/>
            <person name="Secka A."/>
            <person name="Antonio M."/>
            <person name="Oren A."/>
            <person name="Chaudhuri R."/>
            <person name="La Ragione R.M."/>
            <person name="Hildebrand F."/>
            <person name="Pallen M.J."/>
        </authorList>
    </citation>
    <scope>NUCLEOTIDE SEQUENCE [LARGE SCALE GENOMIC DNA]</scope>
    <source>
        <strain evidence="2 3">Sa4CVA2</strain>
    </source>
</reference>
<evidence type="ECO:0000256" key="1">
    <source>
        <dbReference type="SAM" id="MobiDB-lite"/>
    </source>
</evidence>
<keyword evidence="3" id="KW-1185">Reference proteome</keyword>
<dbReference type="RefSeq" id="WP_144297910.1">
    <property type="nucleotide sequence ID" value="NZ_JACSQR010000025.1"/>
</dbReference>
<feature type="compositionally biased region" description="Polar residues" evidence="1">
    <location>
        <begin position="142"/>
        <end position="162"/>
    </location>
</feature>
<feature type="region of interest" description="Disordered" evidence="1">
    <location>
        <begin position="142"/>
        <end position="165"/>
    </location>
</feature>
<accession>A0ABR8RL10</accession>
<comment type="caution">
    <text evidence="2">The sequence shown here is derived from an EMBL/GenBank/DDBJ whole genome shotgun (WGS) entry which is preliminary data.</text>
</comment>
<proteinExistence type="predicted"/>
<sequence length="190" mass="21379">MPMRPIDAIFVHPKRRLYVVYYRGELWELPRMKIDDRSWQNRQPYTDDSSGLYLSIHQAISDPILTQKLRTLNLPAAVRGSTLPRFEAWWEAHGFKWLKDKLTTGESPLAAHQALQALSTNMAAAQATDKQNAPVSGFQVVSNDASSNNENNPTQQKTNEPSTAAPVAKDADIFAHMLADLVDEVLNHQE</sequence>
<gene>
    <name evidence="2" type="ORF">H9653_09030</name>
</gene>
<name>A0ABR8RL10_9GAMM</name>